<dbReference type="AlphaFoldDB" id="A0A6V8LPM7"/>
<dbReference type="EMBL" id="BLTE01000001">
    <property type="protein sequence ID" value="GFK92491.1"/>
    <property type="molecule type" value="Genomic_DNA"/>
</dbReference>
<reference evidence="14 15" key="1">
    <citation type="submission" date="2020-04" db="EMBL/GenBank/DDBJ databases">
        <authorList>
            <consortium name="Desulfovibrio sp. FSS-1 genome sequencing consortium"/>
            <person name="Shimoshige H."/>
            <person name="Kobayashi H."/>
            <person name="Maekawa T."/>
        </authorList>
    </citation>
    <scope>NUCLEOTIDE SEQUENCE [LARGE SCALE GENOMIC DNA]</scope>
    <source>
        <strain evidence="14 15">SIID29052-01</strain>
    </source>
</reference>
<dbReference type="EC" id="2.3.1.47" evidence="5"/>
<dbReference type="SUPFAM" id="SSF53383">
    <property type="entry name" value="PLP-dependent transferases"/>
    <property type="match status" value="1"/>
</dbReference>
<keyword evidence="15" id="KW-1185">Reference proteome</keyword>
<evidence type="ECO:0000313" key="14">
    <source>
        <dbReference type="EMBL" id="GFK92491.1"/>
    </source>
</evidence>
<dbReference type="InterPro" id="IPR015422">
    <property type="entry name" value="PyrdxlP-dep_Trfase_small"/>
</dbReference>
<evidence type="ECO:0000256" key="3">
    <source>
        <dbReference type="ARBA" id="ARBA00010008"/>
    </source>
</evidence>
<keyword evidence="6 14" id="KW-0808">Transferase</keyword>
<dbReference type="PROSITE" id="PS00599">
    <property type="entry name" value="AA_TRANSFER_CLASS_2"/>
    <property type="match status" value="1"/>
</dbReference>
<dbReference type="GO" id="GO:0009102">
    <property type="term" value="P:biotin biosynthetic process"/>
    <property type="evidence" value="ECO:0007669"/>
    <property type="project" value="UniProtKB-KW"/>
</dbReference>
<gene>
    <name evidence="14" type="primary">bioF_1</name>
    <name evidence="14" type="ORF">NNJEOMEG_00316</name>
</gene>
<dbReference type="InterPro" id="IPR004839">
    <property type="entry name" value="Aminotransferase_I/II_large"/>
</dbReference>
<accession>A0A6V8LPM7</accession>
<dbReference type="Gene3D" id="3.40.640.10">
    <property type="entry name" value="Type I PLP-dependent aspartate aminotransferase-like (Major domain)"/>
    <property type="match status" value="1"/>
</dbReference>
<evidence type="ECO:0000313" key="15">
    <source>
        <dbReference type="Proteomes" id="UP000494245"/>
    </source>
</evidence>
<comment type="similarity">
    <text evidence="3">Belongs to the class-II pyridoxal-phosphate-dependent aminotransferase family. BioF subfamily.</text>
</comment>
<keyword evidence="14" id="KW-0012">Acyltransferase</keyword>
<evidence type="ECO:0000256" key="8">
    <source>
        <dbReference type="ARBA" id="ARBA00022898"/>
    </source>
</evidence>
<evidence type="ECO:0000256" key="6">
    <source>
        <dbReference type="ARBA" id="ARBA00022679"/>
    </source>
</evidence>
<dbReference type="PANTHER" id="PTHR13693">
    <property type="entry name" value="CLASS II AMINOTRANSFERASE/8-AMINO-7-OXONONANOATE SYNTHASE"/>
    <property type="match status" value="1"/>
</dbReference>
<organism evidence="14 15">
    <name type="scientific">Fundidesulfovibrio magnetotacticus</name>
    <dbReference type="NCBI Taxonomy" id="2730080"/>
    <lineage>
        <taxon>Bacteria</taxon>
        <taxon>Pseudomonadati</taxon>
        <taxon>Thermodesulfobacteriota</taxon>
        <taxon>Desulfovibrionia</taxon>
        <taxon>Desulfovibrionales</taxon>
        <taxon>Desulfovibrionaceae</taxon>
        <taxon>Fundidesulfovibrio</taxon>
    </lineage>
</organism>
<dbReference type="Pfam" id="PF00155">
    <property type="entry name" value="Aminotran_1_2"/>
    <property type="match status" value="1"/>
</dbReference>
<dbReference type="InterPro" id="IPR015421">
    <property type="entry name" value="PyrdxlP-dep_Trfase_major"/>
</dbReference>
<comment type="subunit">
    <text evidence="4">Homodimer.</text>
</comment>
<comment type="pathway">
    <text evidence="2">Cofactor biosynthesis; biotin biosynthesis.</text>
</comment>
<name>A0A6V8LPM7_9BACT</name>
<dbReference type="InterPro" id="IPR050087">
    <property type="entry name" value="AON_synthase_class-II"/>
</dbReference>
<dbReference type="PANTHER" id="PTHR13693:SF100">
    <property type="entry name" value="8-AMINO-7-OXONONANOATE SYNTHASE"/>
    <property type="match status" value="1"/>
</dbReference>
<dbReference type="GO" id="GO:0008710">
    <property type="term" value="F:8-amino-7-oxononanoate synthase activity"/>
    <property type="evidence" value="ECO:0007669"/>
    <property type="project" value="UniProtKB-EC"/>
</dbReference>
<dbReference type="Gene3D" id="3.90.1150.10">
    <property type="entry name" value="Aspartate Aminotransferase, domain 1"/>
    <property type="match status" value="1"/>
</dbReference>
<protein>
    <recommendedName>
        <fullName evidence="5">8-amino-7-oxononanoate synthase</fullName>
        <ecNumber evidence="5">2.3.1.47</ecNumber>
    </recommendedName>
    <alternativeName>
        <fullName evidence="9">7-keto-8-amino-pelargonic acid synthase</fullName>
    </alternativeName>
    <alternativeName>
        <fullName evidence="10">8-amino-7-ketopelargonate synthase</fullName>
    </alternativeName>
</protein>
<keyword evidence="7" id="KW-0093">Biotin biosynthesis</keyword>
<comment type="catalytic activity">
    <reaction evidence="11">
        <text>6-carboxyhexanoyl-[ACP] + L-alanine + H(+) = (8S)-8-amino-7-oxononanoate + holo-[ACP] + CO2</text>
        <dbReference type="Rhea" id="RHEA:42288"/>
        <dbReference type="Rhea" id="RHEA-COMP:9685"/>
        <dbReference type="Rhea" id="RHEA-COMP:9955"/>
        <dbReference type="ChEBI" id="CHEBI:15378"/>
        <dbReference type="ChEBI" id="CHEBI:16526"/>
        <dbReference type="ChEBI" id="CHEBI:57972"/>
        <dbReference type="ChEBI" id="CHEBI:64479"/>
        <dbReference type="ChEBI" id="CHEBI:78846"/>
        <dbReference type="ChEBI" id="CHEBI:149468"/>
        <dbReference type="EC" id="2.3.1.47"/>
    </reaction>
</comment>
<sequence>MPEERYRQALAESRNAGRLRATRAFDPGRREILDASSNDYLGLSRHPAVVERACAFARRWGAGSASARLIRGTLPPHDALEEKLARLKGHEAALLMGSGYQTNASAIAALLDERTLSAEPLVFADKLNHASMHEGCRLAGARQLRYRHLDLDHLEALLGKHAHEKRARFILSESVFSMDGDRADVHALADLAARHGAFLYLDEAHATGVFGPTGMGLAEGVAMESGLVMGTLGKSLGSYGAYVCCSRAVREYLVNRASGFIFSTALPPPCLGAADAALDLVPTLAPRRERLLALAEALRGRLNAAGLSTERSSTQIVPVILGHAARALAAMEALRRENVLAVAVRPPTVPEGSSRLRLSLTALHTPDDVERLADAVVRAAGACS</sequence>
<feature type="domain" description="Aminotransferase class I/classII large" evidence="13">
    <location>
        <begin position="32"/>
        <end position="376"/>
    </location>
</feature>
<dbReference type="Proteomes" id="UP000494245">
    <property type="component" value="Unassembled WGS sequence"/>
</dbReference>
<comment type="cofactor">
    <cofactor evidence="1 12">
        <name>pyridoxal 5'-phosphate</name>
        <dbReference type="ChEBI" id="CHEBI:597326"/>
    </cofactor>
</comment>
<dbReference type="GO" id="GO:0030170">
    <property type="term" value="F:pyridoxal phosphate binding"/>
    <property type="evidence" value="ECO:0007669"/>
    <property type="project" value="InterPro"/>
</dbReference>
<dbReference type="InterPro" id="IPR015424">
    <property type="entry name" value="PyrdxlP-dep_Trfase"/>
</dbReference>
<comment type="caution">
    <text evidence="14">The sequence shown here is derived from an EMBL/GenBank/DDBJ whole genome shotgun (WGS) entry which is preliminary data.</text>
</comment>
<evidence type="ECO:0000259" key="13">
    <source>
        <dbReference type="Pfam" id="PF00155"/>
    </source>
</evidence>
<keyword evidence="8 12" id="KW-0663">Pyridoxal phosphate</keyword>
<reference evidence="14 15" key="2">
    <citation type="submission" date="2020-05" db="EMBL/GenBank/DDBJ databases">
        <title>Draft genome sequence of Desulfovibrio sp. strainFSS-1.</title>
        <authorList>
            <person name="Shimoshige H."/>
            <person name="Kobayashi H."/>
            <person name="Maekawa T."/>
        </authorList>
    </citation>
    <scope>NUCLEOTIDE SEQUENCE [LARGE SCALE GENOMIC DNA]</scope>
    <source>
        <strain evidence="14 15">SIID29052-01</strain>
    </source>
</reference>
<evidence type="ECO:0000256" key="9">
    <source>
        <dbReference type="ARBA" id="ARBA00032610"/>
    </source>
</evidence>
<evidence type="ECO:0000256" key="1">
    <source>
        <dbReference type="ARBA" id="ARBA00001933"/>
    </source>
</evidence>
<proteinExistence type="inferred from homology"/>
<evidence type="ECO:0000256" key="4">
    <source>
        <dbReference type="ARBA" id="ARBA00011738"/>
    </source>
</evidence>
<evidence type="ECO:0000256" key="7">
    <source>
        <dbReference type="ARBA" id="ARBA00022756"/>
    </source>
</evidence>
<evidence type="ECO:0000256" key="5">
    <source>
        <dbReference type="ARBA" id="ARBA00013187"/>
    </source>
</evidence>
<evidence type="ECO:0000256" key="10">
    <source>
        <dbReference type="ARBA" id="ARBA00033381"/>
    </source>
</evidence>
<evidence type="ECO:0000256" key="12">
    <source>
        <dbReference type="RuleBase" id="RU003693"/>
    </source>
</evidence>
<evidence type="ECO:0000256" key="2">
    <source>
        <dbReference type="ARBA" id="ARBA00004746"/>
    </source>
</evidence>
<dbReference type="InterPro" id="IPR001917">
    <property type="entry name" value="Aminotrans_II_pyridoxalP_BS"/>
</dbReference>
<dbReference type="RefSeq" id="WP_173080615.1">
    <property type="nucleotide sequence ID" value="NZ_BLTE01000001.1"/>
</dbReference>
<evidence type="ECO:0000256" key="11">
    <source>
        <dbReference type="ARBA" id="ARBA00047715"/>
    </source>
</evidence>